<evidence type="ECO:0000256" key="10">
    <source>
        <dbReference type="HAMAP-Rule" id="MF_00061"/>
    </source>
</evidence>
<dbReference type="GO" id="GO:0016114">
    <property type="term" value="P:terpenoid biosynthetic process"/>
    <property type="evidence" value="ECO:0007669"/>
    <property type="project" value="UniProtKB-UniRule"/>
</dbReference>
<comment type="pathway">
    <text evidence="10">Isoprenoid biosynthesis; isopentenyl diphosphate biosynthesis via DXP pathway; isopentenyl diphosphate from 1-deoxy-D-xylulose 5-phosphate: step 3/6.</text>
</comment>
<dbReference type="PANTHER" id="PTHR43527:SF2">
    <property type="entry name" value="4-DIPHOSPHOCYTIDYL-2-C-METHYL-D-ERYTHRITOL KINASE, CHLOROPLASTIC"/>
    <property type="match status" value="1"/>
</dbReference>
<evidence type="ECO:0000259" key="12">
    <source>
        <dbReference type="Pfam" id="PF08544"/>
    </source>
</evidence>
<evidence type="ECO:0000256" key="8">
    <source>
        <dbReference type="ARBA" id="ARBA00023229"/>
    </source>
</evidence>
<dbReference type="EMBL" id="DRLF01000142">
    <property type="protein sequence ID" value="HEC05966.1"/>
    <property type="molecule type" value="Genomic_DNA"/>
</dbReference>
<dbReference type="NCBIfam" id="TIGR00154">
    <property type="entry name" value="ispE"/>
    <property type="match status" value="1"/>
</dbReference>
<name>A0A831RS05_9GAMM</name>
<keyword evidence="8 10" id="KW-0414">Isoprene biosynthesis</keyword>
<evidence type="ECO:0000256" key="9">
    <source>
        <dbReference type="ARBA" id="ARBA00032554"/>
    </source>
</evidence>
<gene>
    <name evidence="10" type="primary">ispE</name>
    <name evidence="13" type="ORF">ENJ12_03900</name>
</gene>
<protein>
    <recommendedName>
        <fullName evidence="3 10">4-diphosphocytidyl-2-C-methyl-D-erythritol kinase</fullName>
        <shortName evidence="10">CMK</shortName>
        <ecNumber evidence="2 10">2.7.1.148</ecNumber>
    </recommendedName>
    <alternativeName>
        <fullName evidence="9 10">4-(cytidine-5'-diphospho)-2-C-methyl-D-erythritol kinase</fullName>
    </alternativeName>
</protein>
<dbReference type="Pfam" id="PF08544">
    <property type="entry name" value="GHMP_kinases_C"/>
    <property type="match status" value="1"/>
</dbReference>
<keyword evidence="4 10" id="KW-0808">Transferase</keyword>
<keyword evidence="7 10" id="KW-0067">ATP-binding</keyword>
<dbReference type="Pfam" id="PF00288">
    <property type="entry name" value="GHMP_kinases_N"/>
    <property type="match status" value="1"/>
</dbReference>
<evidence type="ECO:0000256" key="4">
    <source>
        <dbReference type="ARBA" id="ARBA00022679"/>
    </source>
</evidence>
<feature type="domain" description="GHMP kinase N-terminal" evidence="11">
    <location>
        <begin position="68"/>
        <end position="146"/>
    </location>
</feature>
<evidence type="ECO:0000256" key="5">
    <source>
        <dbReference type="ARBA" id="ARBA00022741"/>
    </source>
</evidence>
<dbReference type="UniPathway" id="UPA00056">
    <property type="reaction ID" value="UER00094"/>
</dbReference>
<dbReference type="Proteomes" id="UP000886339">
    <property type="component" value="Unassembled WGS sequence"/>
</dbReference>
<organism evidence="13">
    <name type="scientific">Thiolapillus brandeum</name>
    <dbReference type="NCBI Taxonomy" id="1076588"/>
    <lineage>
        <taxon>Bacteria</taxon>
        <taxon>Pseudomonadati</taxon>
        <taxon>Pseudomonadota</taxon>
        <taxon>Gammaproteobacteria</taxon>
        <taxon>Chromatiales</taxon>
        <taxon>Sedimenticolaceae</taxon>
        <taxon>Thiolapillus</taxon>
    </lineage>
</organism>
<keyword evidence="5 10" id="KW-0547">Nucleotide-binding</keyword>
<evidence type="ECO:0000256" key="7">
    <source>
        <dbReference type="ARBA" id="ARBA00022840"/>
    </source>
</evidence>
<comment type="function">
    <text evidence="10">Catalyzes the phosphorylation of the position 2 hydroxy group of 4-diphosphocytidyl-2C-methyl-D-erythritol.</text>
</comment>
<feature type="active site" evidence="10">
    <location>
        <position position="138"/>
    </location>
</feature>
<feature type="domain" description="GHMP kinase C-terminal" evidence="12">
    <location>
        <begin position="204"/>
        <end position="260"/>
    </location>
</feature>
<dbReference type="GO" id="GO:0050515">
    <property type="term" value="F:4-(cytidine 5'-diphospho)-2-C-methyl-D-erythritol kinase activity"/>
    <property type="evidence" value="ECO:0007669"/>
    <property type="project" value="UniProtKB-UniRule"/>
</dbReference>
<dbReference type="Gene3D" id="3.30.230.10">
    <property type="match status" value="1"/>
</dbReference>
<keyword evidence="6 10" id="KW-0418">Kinase</keyword>
<dbReference type="HAMAP" id="MF_00061">
    <property type="entry name" value="IspE"/>
    <property type="match status" value="1"/>
</dbReference>
<dbReference type="PIRSF" id="PIRSF010376">
    <property type="entry name" value="IspE"/>
    <property type="match status" value="1"/>
</dbReference>
<dbReference type="InterPro" id="IPR013750">
    <property type="entry name" value="GHMP_kinase_C_dom"/>
</dbReference>
<dbReference type="InterPro" id="IPR036554">
    <property type="entry name" value="GHMP_kinase_C_sf"/>
</dbReference>
<sequence>MKPSDVFWPAPAKLNLMLRVTGRRSDGYHLLQTVFQFLERADRLRFDVRSDGRISCRPAIPGVSDENNLAIMAARLLQEHCNCPLGVDIQIEKCLPMGGGLGGGSSNAATTLVVLNRLWGLNLSPNALAELGLQLGADIPIFVHGKAAWAEGVGEKLQFIDPPEPWYLVLSPGCHVSTAEIFCDSQLTRDAETITIRDFSAGQRANTCQNLVASRYPEVSRALSWLSQFSEGRLTGTGACVFAEFESRQQAEDALGQIPADMTGFVSQGMNRSPLYMKLEKFNGAWPSG</sequence>
<feature type="active site" evidence="10">
    <location>
        <position position="13"/>
    </location>
</feature>
<comment type="catalytic activity">
    <reaction evidence="10">
        <text>4-CDP-2-C-methyl-D-erythritol + ATP = 4-CDP-2-C-methyl-D-erythritol 2-phosphate + ADP + H(+)</text>
        <dbReference type="Rhea" id="RHEA:18437"/>
        <dbReference type="ChEBI" id="CHEBI:15378"/>
        <dbReference type="ChEBI" id="CHEBI:30616"/>
        <dbReference type="ChEBI" id="CHEBI:57823"/>
        <dbReference type="ChEBI" id="CHEBI:57919"/>
        <dbReference type="ChEBI" id="CHEBI:456216"/>
        <dbReference type="EC" id="2.7.1.148"/>
    </reaction>
</comment>
<evidence type="ECO:0000259" key="11">
    <source>
        <dbReference type="Pfam" id="PF00288"/>
    </source>
</evidence>
<dbReference type="InterPro" id="IPR014721">
    <property type="entry name" value="Ribsml_uS5_D2-typ_fold_subgr"/>
</dbReference>
<evidence type="ECO:0000256" key="2">
    <source>
        <dbReference type="ARBA" id="ARBA00012052"/>
    </source>
</evidence>
<dbReference type="AlphaFoldDB" id="A0A831RS05"/>
<dbReference type="GO" id="GO:0019288">
    <property type="term" value="P:isopentenyl diphosphate biosynthetic process, methylerythritol 4-phosphate pathway"/>
    <property type="evidence" value="ECO:0007669"/>
    <property type="project" value="UniProtKB-UniRule"/>
</dbReference>
<dbReference type="SUPFAM" id="SSF54211">
    <property type="entry name" value="Ribosomal protein S5 domain 2-like"/>
    <property type="match status" value="1"/>
</dbReference>
<comment type="similarity">
    <text evidence="1 10">Belongs to the GHMP kinase family. IspE subfamily.</text>
</comment>
<comment type="caution">
    <text evidence="13">The sequence shown here is derived from an EMBL/GenBank/DDBJ whole genome shotgun (WGS) entry which is preliminary data.</text>
</comment>
<proteinExistence type="inferred from homology"/>
<dbReference type="GO" id="GO:0005524">
    <property type="term" value="F:ATP binding"/>
    <property type="evidence" value="ECO:0007669"/>
    <property type="project" value="UniProtKB-UniRule"/>
</dbReference>
<evidence type="ECO:0000256" key="6">
    <source>
        <dbReference type="ARBA" id="ARBA00022777"/>
    </source>
</evidence>
<evidence type="ECO:0000256" key="3">
    <source>
        <dbReference type="ARBA" id="ARBA00017473"/>
    </source>
</evidence>
<reference evidence="13" key="1">
    <citation type="journal article" date="2020" name="mSystems">
        <title>Genome- and Community-Level Interaction Insights into Carbon Utilization and Element Cycling Functions of Hydrothermarchaeota in Hydrothermal Sediment.</title>
        <authorList>
            <person name="Zhou Z."/>
            <person name="Liu Y."/>
            <person name="Xu W."/>
            <person name="Pan J."/>
            <person name="Luo Z.H."/>
            <person name="Li M."/>
        </authorList>
    </citation>
    <scope>NUCLEOTIDE SEQUENCE [LARGE SCALE GENOMIC DNA]</scope>
    <source>
        <strain evidence="13">HyVt-458</strain>
    </source>
</reference>
<dbReference type="Gene3D" id="3.30.70.890">
    <property type="entry name" value="GHMP kinase, C-terminal domain"/>
    <property type="match status" value="1"/>
</dbReference>
<evidence type="ECO:0000256" key="1">
    <source>
        <dbReference type="ARBA" id="ARBA00009684"/>
    </source>
</evidence>
<dbReference type="SUPFAM" id="SSF55060">
    <property type="entry name" value="GHMP Kinase, C-terminal domain"/>
    <property type="match status" value="1"/>
</dbReference>
<dbReference type="InterPro" id="IPR006204">
    <property type="entry name" value="GHMP_kinase_N_dom"/>
</dbReference>
<evidence type="ECO:0000313" key="13">
    <source>
        <dbReference type="EMBL" id="HEC05966.1"/>
    </source>
</evidence>
<dbReference type="InterPro" id="IPR004424">
    <property type="entry name" value="IspE"/>
</dbReference>
<dbReference type="InterPro" id="IPR020568">
    <property type="entry name" value="Ribosomal_Su5_D2-typ_SF"/>
</dbReference>
<dbReference type="PANTHER" id="PTHR43527">
    <property type="entry name" value="4-DIPHOSPHOCYTIDYL-2-C-METHYL-D-ERYTHRITOL KINASE, CHLOROPLASTIC"/>
    <property type="match status" value="1"/>
</dbReference>
<dbReference type="EC" id="2.7.1.148" evidence="2 10"/>
<feature type="binding site" evidence="10">
    <location>
        <begin position="96"/>
        <end position="106"/>
    </location>
    <ligand>
        <name>ATP</name>
        <dbReference type="ChEBI" id="CHEBI:30616"/>
    </ligand>
</feature>
<accession>A0A831RS05</accession>